<reference evidence="1 2" key="1">
    <citation type="submission" date="2020-06" db="EMBL/GenBank/DDBJ databases">
        <authorList>
            <person name="Li R."/>
            <person name="Bekaert M."/>
        </authorList>
    </citation>
    <scope>NUCLEOTIDE SEQUENCE [LARGE SCALE GENOMIC DNA]</scope>
    <source>
        <strain evidence="2">wild</strain>
    </source>
</reference>
<dbReference type="OrthoDB" id="6753017at2759"/>
<gene>
    <name evidence="1" type="ORF">MCOR_27483</name>
</gene>
<dbReference type="EMBL" id="CACVKT020004991">
    <property type="protein sequence ID" value="CAC5392560.1"/>
    <property type="molecule type" value="Genomic_DNA"/>
</dbReference>
<dbReference type="AlphaFoldDB" id="A0A6J8CC21"/>
<accession>A0A6J8CC21</accession>
<organism evidence="1 2">
    <name type="scientific">Mytilus coruscus</name>
    <name type="common">Sea mussel</name>
    <dbReference type="NCBI Taxonomy" id="42192"/>
    <lineage>
        <taxon>Eukaryota</taxon>
        <taxon>Metazoa</taxon>
        <taxon>Spiralia</taxon>
        <taxon>Lophotrochozoa</taxon>
        <taxon>Mollusca</taxon>
        <taxon>Bivalvia</taxon>
        <taxon>Autobranchia</taxon>
        <taxon>Pteriomorphia</taxon>
        <taxon>Mytilida</taxon>
        <taxon>Mytiloidea</taxon>
        <taxon>Mytilidae</taxon>
        <taxon>Mytilinae</taxon>
        <taxon>Mytilus</taxon>
    </lineage>
</organism>
<sequence length="191" mass="22027">MADRKCGIEVYPVRTFEFQQKIEAICKDRKDSWAADVFAKLEYAQDLPAADAIYHQKCSVNFRTGKNIPIGTPDQKRKKQGTPDHTEANTAFLRTMDYFQENEEDQLTVKYLVHQMTQFCGDLAYTTVHMKSKIKTHFGDEAFITDVCGKPNVVTLRKTASALLQEFHQSKKTCDPETEKKRYYQNSSKTH</sequence>
<evidence type="ECO:0000313" key="2">
    <source>
        <dbReference type="Proteomes" id="UP000507470"/>
    </source>
</evidence>
<proteinExistence type="predicted"/>
<protein>
    <submittedName>
        <fullName evidence="1">Uncharacterized protein</fullName>
    </submittedName>
</protein>
<name>A0A6J8CC21_MYTCO</name>
<keyword evidence="2" id="KW-1185">Reference proteome</keyword>
<dbReference type="Proteomes" id="UP000507470">
    <property type="component" value="Unassembled WGS sequence"/>
</dbReference>
<evidence type="ECO:0000313" key="1">
    <source>
        <dbReference type="EMBL" id="CAC5392560.1"/>
    </source>
</evidence>